<dbReference type="PaxDb" id="2903-EOD36182"/>
<keyword evidence="2" id="KW-0560">Oxidoreductase</keyword>
<proteinExistence type="inferred from homology"/>
<dbReference type="SUPFAM" id="SSF51735">
    <property type="entry name" value="NAD(P)-binding Rossmann-fold domains"/>
    <property type="match status" value="1"/>
</dbReference>
<evidence type="ECO:0000256" key="2">
    <source>
        <dbReference type="ARBA" id="ARBA00023002"/>
    </source>
</evidence>
<dbReference type="PANTHER" id="PTHR24320">
    <property type="entry name" value="RETINOL DEHYDROGENASE"/>
    <property type="match status" value="1"/>
</dbReference>
<evidence type="ECO:0008006" key="6">
    <source>
        <dbReference type="Google" id="ProtNLM"/>
    </source>
</evidence>
<dbReference type="Gene3D" id="3.40.50.720">
    <property type="entry name" value="NAD(P)-binding Rossmann-like Domain"/>
    <property type="match status" value="1"/>
</dbReference>
<dbReference type="PRINTS" id="PR00081">
    <property type="entry name" value="GDHRDH"/>
</dbReference>
<evidence type="ECO:0000313" key="4">
    <source>
        <dbReference type="EnsemblProtists" id="EOD36182"/>
    </source>
</evidence>
<sequence>MHSWSSSRSKSSTPDPLIDAAVYKEALDEAPDQTGRLAVVTGANSGLGFWLARSLALKGARVILACRNAERATSARDRIAADLKSKGAAASLACEELDLASLASVRRFASRLRRQESSLDLLVCNAGILGGGASAELTEDGWPLEFQVNHLGHFLLCAELWPLLRNTQGARVVVHSSLGHAAGYFEDETPHRASCRYLLPLPYGAWRRYAASKLAQMLFAVELRRRLDAASRLPQSDGGDGGGGDSSGSEGGSSDGGGGGGGGGSGGGGGGGGGVIVVAAHPGSALTPMIQSSAARNPFLRCWVDYASGLAHSVPDASAPLLVAATSPGARSGDYYGPRHNPFGFHDLGLRGPPAKVRPWGFAADAAKAAVLWEFSERACGISFSPEAN</sequence>
<feature type="compositionally biased region" description="Gly residues" evidence="3">
    <location>
        <begin position="238"/>
        <end position="268"/>
    </location>
</feature>
<dbReference type="EnsemblProtists" id="EOD36182">
    <property type="protein sequence ID" value="EOD36182"/>
    <property type="gene ID" value="EMIHUDRAFT_110422"/>
</dbReference>
<comment type="similarity">
    <text evidence="1">Belongs to the short-chain dehydrogenases/reductases (SDR) family.</text>
</comment>
<dbReference type="Proteomes" id="UP000013827">
    <property type="component" value="Unassembled WGS sequence"/>
</dbReference>
<accession>A0A0D3KK97</accession>
<dbReference type="InterPro" id="IPR002347">
    <property type="entry name" value="SDR_fam"/>
</dbReference>
<evidence type="ECO:0000313" key="5">
    <source>
        <dbReference type="Proteomes" id="UP000013827"/>
    </source>
</evidence>
<keyword evidence="5" id="KW-1185">Reference proteome</keyword>
<dbReference type="HOGENOM" id="CLU_010194_44_2_1"/>
<feature type="region of interest" description="Disordered" evidence="3">
    <location>
        <begin position="231"/>
        <end position="268"/>
    </location>
</feature>
<dbReference type="RefSeq" id="XP_005788611.1">
    <property type="nucleotide sequence ID" value="XM_005788554.1"/>
</dbReference>
<evidence type="ECO:0000256" key="1">
    <source>
        <dbReference type="ARBA" id="ARBA00006484"/>
    </source>
</evidence>
<evidence type="ECO:0000256" key="3">
    <source>
        <dbReference type="SAM" id="MobiDB-lite"/>
    </source>
</evidence>
<name>A0A0D3KK97_EMIH1</name>
<reference evidence="4" key="2">
    <citation type="submission" date="2024-10" db="UniProtKB">
        <authorList>
            <consortium name="EnsemblProtists"/>
        </authorList>
    </citation>
    <scope>IDENTIFICATION</scope>
</reference>
<dbReference type="InterPro" id="IPR036291">
    <property type="entry name" value="NAD(P)-bd_dom_sf"/>
</dbReference>
<protein>
    <recommendedName>
        <fullName evidence="6">WW domain-containing oxidoreductase</fullName>
    </recommendedName>
</protein>
<dbReference type="Pfam" id="PF00106">
    <property type="entry name" value="adh_short"/>
    <property type="match status" value="1"/>
</dbReference>
<dbReference type="GeneID" id="17281453"/>
<dbReference type="PANTHER" id="PTHR24320:SF148">
    <property type="entry name" value="NAD(P)-BINDING ROSSMANN-FOLD SUPERFAMILY PROTEIN"/>
    <property type="match status" value="1"/>
</dbReference>
<organism evidence="4 5">
    <name type="scientific">Emiliania huxleyi (strain CCMP1516)</name>
    <dbReference type="NCBI Taxonomy" id="280463"/>
    <lineage>
        <taxon>Eukaryota</taxon>
        <taxon>Haptista</taxon>
        <taxon>Haptophyta</taxon>
        <taxon>Prymnesiophyceae</taxon>
        <taxon>Isochrysidales</taxon>
        <taxon>Noelaerhabdaceae</taxon>
        <taxon>Emiliania</taxon>
    </lineage>
</organism>
<dbReference type="KEGG" id="ehx:EMIHUDRAFT_110422"/>
<dbReference type="AlphaFoldDB" id="A0A0D3KK97"/>
<dbReference type="GO" id="GO:0016491">
    <property type="term" value="F:oxidoreductase activity"/>
    <property type="evidence" value="ECO:0007669"/>
    <property type="project" value="UniProtKB-KW"/>
</dbReference>
<dbReference type="STRING" id="2903.R1DMH2"/>
<reference evidence="5" key="1">
    <citation type="journal article" date="2013" name="Nature">
        <title>Pan genome of the phytoplankton Emiliania underpins its global distribution.</title>
        <authorList>
            <person name="Read B.A."/>
            <person name="Kegel J."/>
            <person name="Klute M.J."/>
            <person name="Kuo A."/>
            <person name="Lefebvre S.C."/>
            <person name="Maumus F."/>
            <person name="Mayer C."/>
            <person name="Miller J."/>
            <person name="Monier A."/>
            <person name="Salamov A."/>
            <person name="Young J."/>
            <person name="Aguilar M."/>
            <person name="Claverie J.M."/>
            <person name="Frickenhaus S."/>
            <person name="Gonzalez K."/>
            <person name="Herman E.K."/>
            <person name="Lin Y.C."/>
            <person name="Napier J."/>
            <person name="Ogata H."/>
            <person name="Sarno A.F."/>
            <person name="Shmutz J."/>
            <person name="Schroeder D."/>
            <person name="de Vargas C."/>
            <person name="Verret F."/>
            <person name="von Dassow P."/>
            <person name="Valentin K."/>
            <person name="Van de Peer Y."/>
            <person name="Wheeler G."/>
            <person name="Dacks J.B."/>
            <person name="Delwiche C.F."/>
            <person name="Dyhrman S.T."/>
            <person name="Glockner G."/>
            <person name="John U."/>
            <person name="Richards T."/>
            <person name="Worden A.Z."/>
            <person name="Zhang X."/>
            <person name="Grigoriev I.V."/>
            <person name="Allen A.E."/>
            <person name="Bidle K."/>
            <person name="Borodovsky M."/>
            <person name="Bowler C."/>
            <person name="Brownlee C."/>
            <person name="Cock J.M."/>
            <person name="Elias M."/>
            <person name="Gladyshev V.N."/>
            <person name="Groth M."/>
            <person name="Guda C."/>
            <person name="Hadaegh A."/>
            <person name="Iglesias-Rodriguez M.D."/>
            <person name="Jenkins J."/>
            <person name="Jones B.M."/>
            <person name="Lawson T."/>
            <person name="Leese F."/>
            <person name="Lindquist E."/>
            <person name="Lobanov A."/>
            <person name="Lomsadze A."/>
            <person name="Malik S.B."/>
            <person name="Marsh M.E."/>
            <person name="Mackinder L."/>
            <person name="Mock T."/>
            <person name="Mueller-Roeber B."/>
            <person name="Pagarete A."/>
            <person name="Parker M."/>
            <person name="Probert I."/>
            <person name="Quesneville H."/>
            <person name="Raines C."/>
            <person name="Rensing S.A."/>
            <person name="Riano-Pachon D.M."/>
            <person name="Richier S."/>
            <person name="Rokitta S."/>
            <person name="Shiraiwa Y."/>
            <person name="Soanes D.M."/>
            <person name="van der Giezen M."/>
            <person name="Wahlund T.M."/>
            <person name="Williams B."/>
            <person name="Wilson W."/>
            <person name="Wolfe G."/>
            <person name="Wurch L.L."/>
        </authorList>
    </citation>
    <scope>NUCLEOTIDE SEQUENCE</scope>
</reference>
<dbReference type="eggNOG" id="KOG1208">
    <property type="taxonomic scope" value="Eukaryota"/>
</dbReference>